<dbReference type="InterPro" id="IPR017504">
    <property type="entry name" value="CHP03067_Planctomycetes"/>
</dbReference>
<keyword evidence="3" id="KW-1185">Reference proteome</keyword>
<dbReference type="NCBIfam" id="TIGR03067">
    <property type="entry name" value="Planc_TIGR03067"/>
    <property type="match status" value="1"/>
</dbReference>
<organism evidence="2 3">
    <name type="scientific">Gemmata obscuriglobus</name>
    <dbReference type="NCBI Taxonomy" id="114"/>
    <lineage>
        <taxon>Bacteria</taxon>
        <taxon>Pseudomonadati</taxon>
        <taxon>Planctomycetota</taxon>
        <taxon>Planctomycetia</taxon>
        <taxon>Gemmatales</taxon>
        <taxon>Gemmataceae</taxon>
        <taxon>Gemmata</taxon>
    </lineage>
</organism>
<evidence type="ECO:0000313" key="3">
    <source>
        <dbReference type="Proteomes" id="UP000245802"/>
    </source>
</evidence>
<dbReference type="EMBL" id="CP025958">
    <property type="protein sequence ID" value="AWM41315.1"/>
    <property type="molecule type" value="Genomic_DNA"/>
</dbReference>
<dbReference type="AlphaFoldDB" id="A0A2Z3HED1"/>
<reference evidence="2 3" key="1">
    <citation type="submission" date="2018-01" db="EMBL/GenBank/DDBJ databases">
        <title>G. obscuriglobus.</title>
        <authorList>
            <person name="Franke J."/>
            <person name="Blomberg W."/>
            <person name="Selmecki A."/>
        </authorList>
    </citation>
    <scope>NUCLEOTIDE SEQUENCE [LARGE SCALE GENOMIC DNA]</scope>
    <source>
        <strain evidence="2 3">DSM 5831</strain>
    </source>
</reference>
<keyword evidence="1" id="KW-0732">Signal</keyword>
<feature type="signal peptide" evidence="1">
    <location>
        <begin position="1"/>
        <end position="19"/>
    </location>
</feature>
<sequence>MRTLLALTLVAAVVGLSTAADDKKDPTTGKWVVELVTRDGKAVDALKGAIREHADGKYTLTPATGSKAAPTSGTYVLDLSKNPATIDMVVKGGTYDGKTLHGIAKLEGDTLTVAFGEPGKERPTKFESTAGSGVVVAVHKKVK</sequence>
<dbReference type="OrthoDB" id="292826at2"/>
<gene>
    <name evidence="2" type="ORF">C1280_32845</name>
</gene>
<protein>
    <submittedName>
        <fullName evidence="2">TIGR03067 domain-containing protein</fullName>
    </submittedName>
</protein>
<dbReference type="KEGG" id="gog:C1280_32845"/>
<proteinExistence type="predicted"/>
<name>A0A2Z3HED1_9BACT</name>
<feature type="chain" id="PRO_5016287925" evidence="1">
    <location>
        <begin position="20"/>
        <end position="143"/>
    </location>
</feature>
<accession>A0A2Z3HED1</accession>
<evidence type="ECO:0000256" key="1">
    <source>
        <dbReference type="SAM" id="SignalP"/>
    </source>
</evidence>
<dbReference type="RefSeq" id="WP_010051356.1">
    <property type="nucleotide sequence ID" value="NZ_CP025958.1"/>
</dbReference>
<evidence type="ECO:0000313" key="2">
    <source>
        <dbReference type="EMBL" id="AWM41315.1"/>
    </source>
</evidence>
<dbReference type="Proteomes" id="UP000245802">
    <property type="component" value="Chromosome"/>
</dbReference>